<proteinExistence type="inferred from homology"/>
<dbReference type="Proteomes" id="UP000019116">
    <property type="component" value="Chromosome 2B"/>
</dbReference>
<keyword evidence="9" id="KW-1185">Reference proteome</keyword>
<dbReference type="GeneID" id="123041327"/>
<feature type="chain" id="PRO_5017178510" description="GH18 domain-containing protein" evidence="6">
    <location>
        <begin position="22"/>
        <end position="480"/>
    </location>
</feature>
<dbReference type="RefSeq" id="XP_044319899.1">
    <property type="nucleotide sequence ID" value="XM_044463964.1"/>
</dbReference>
<protein>
    <recommendedName>
        <fullName evidence="7">GH18 domain-containing protein</fullName>
    </recommendedName>
</protein>
<keyword evidence="4" id="KW-0325">Glycoprotein</keyword>
<dbReference type="STRING" id="4565.A0A3B6C6B9"/>
<dbReference type="InterPro" id="IPR050314">
    <property type="entry name" value="Glycosyl_Hydrlase_18"/>
</dbReference>
<feature type="signal peptide" evidence="6">
    <location>
        <begin position="1"/>
        <end position="21"/>
    </location>
</feature>
<dbReference type="Pfam" id="PF00704">
    <property type="entry name" value="Glyco_hydro_18"/>
    <property type="match status" value="1"/>
</dbReference>
<dbReference type="Gramene" id="TraesNOR2B03G00965610.1">
    <property type="protein sequence ID" value="TraesNOR2B03G00965610.1"/>
    <property type="gene ID" value="TraesNOR2B03G00965610"/>
</dbReference>
<keyword evidence="5" id="KW-0326">Glycosidase</keyword>
<name>A0A3B6C6B9_WHEAT</name>
<comment type="similarity">
    <text evidence="1">Belongs to the glycosyl hydrolase 18 family. Chitinase class V subfamily.</text>
</comment>
<dbReference type="Gene3D" id="3.10.50.10">
    <property type="match status" value="1"/>
</dbReference>
<dbReference type="AlphaFoldDB" id="A0A3B6C6B9"/>
<dbReference type="PANTHER" id="PTHR11177:SF180">
    <property type="entry name" value="OS04G0376400 PROTEIN"/>
    <property type="match status" value="1"/>
</dbReference>
<dbReference type="InterPro" id="IPR029070">
    <property type="entry name" value="Chitinase_insertion_sf"/>
</dbReference>
<dbReference type="SUPFAM" id="SSF51445">
    <property type="entry name" value="(Trans)glycosidases"/>
    <property type="match status" value="1"/>
</dbReference>
<evidence type="ECO:0000256" key="2">
    <source>
        <dbReference type="ARBA" id="ARBA00022729"/>
    </source>
</evidence>
<dbReference type="Gramene" id="TraesCS2B03G0775400.1">
    <property type="protein sequence ID" value="TraesCS2B03G0775400.1.CDS"/>
    <property type="gene ID" value="TraesCS2B03G0775400"/>
</dbReference>
<dbReference type="InterPro" id="IPR001223">
    <property type="entry name" value="Glyco_hydro18_cat"/>
</dbReference>
<evidence type="ECO:0000256" key="6">
    <source>
        <dbReference type="SAM" id="SignalP"/>
    </source>
</evidence>
<dbReference type="SUPFAM" id="SSF54556">
    <property type="entry name" value="Chitinase insertion domain"/>
    <property type="match status" value="1"/>
</dbReference>
<reference evidence="8" key="1">
    <citation type="submission" date="2018-08" db="EMBL/GenBank/DDBJ databases">
        <authorList>
            <person name="Rossello M."/>
        </authorList>
    </citation>
    <scope>NUCLEOTIDE SEQUENCE [LARGE SCALE GENOMIC DNA]</scope>
    <source>
        <strain evidence="8">cv. Chinese Spring</strain>
    </source>
</reference>
<keyword evidence="2 6" id="KW-0732">Signal</keyword>
<sequence length="480" mass="50536">MAYTTLLYTVISLSLSLAASALAPPPDTTLQAPTTVRAGYYFAADADLWPLSALDASLYTHLYYSSLSVHPTRHTLQLPADLAQARLLANFSRELKGRNPALRTLLSLATAGVEDAAAGAATASGDPAFAAMAADPTSRAAFADAAVRVARENGFDGIDVAWRFPASAVEMADFGFLVAEWRAAAPQGFLLTATVYFSNHVFGAPFAGVDYPSEAVAGSLDWINVMAFGLRPAGAAANVTAFDAPLYDRASHFSVSYGVVSWLDAGVPAGKVVMGLPLYGRSWFLCNKANSGVGAPVVAAGPKQRGSNATGAMSYAEVQALTTTAGGRAPVMTSYDNGSVSSYLAVGDVWVAFDGAAVVAEKLGFAARCGLLGYFLWPVNYDDANLTVTRRASEVWEQSKISSDSRNVTGVRQGKAPFELPPALGSPSPASEPVPVPRSASFSRLCRKKLDAHLHLSVLILLYINWCLPRLSSIHSNIEG</sequence>
<dbReference type="Gramene" id="TraesCS2B02G296600.1">
    <property type="protein sequence ID" value="TraesCS2B02G296600.1"/>
    <property type="gene ID" value="TraesCS2B02G296600"/>
</dbReference>
<evidence type="ECO:0000256" key="4">
    <source>
        <dbReference type="ARBA" id="ARBA00023180"/>
    </source>
</evidence>
<dbReference type="InterPro" id="IPR017853">
    <property type="entry name" value="GH"/>
</dbReference>
<dbReference type="GO" id="GO:0005576">
    <property type="term" value="C:extracellular region"/>
    <property type="evidence" value="ECO:0000318"/>
    <property type="project" value="GO_Central"/>
</dbReference>
<dbReference type="FunFam" id="3.10.50.10:FF:000003">
    <property type="entry name" value="Class V chitinase CHIT5b"/>
    <property type="match status" value="1"/>
</dbReference>
<keyword evidence="3" id="KW-0378">Hydrolase</keyword>
<feature type="domain" description="GH18" evidence="7">
    <location>
        <begin position="35"/>
        <end position="399"/>
    </location>
</feature>
<dbReference type="KEGG" id="taes:123041327"/>
<reference evidence="8" key="2">
    <citation type="submission" date="2018-10" db="UniProtKB">
        <authorList>
            <consortium name="EnsemblPlants"/>
        </authorList>
    </citation>
    <scope>IDENTIFICATION</scope>
</reference>
<evidence type="ECO:0000313" key="8">
    <source>
        <dbReference type="EnsemblPlants" id="TraesCS2B02G296600.1"/>
    </source>
</evidence>
<evidence type="ECO:0000256" key="3">
    <source>
        <dbReference type="ARBA" id="ARBA00022801"/>
    </source>
</evidence>
<gene>
    <name evidence="8" type="primary">LOC123041327</name>
</gene>
<dbReference type="PANTHER" id="PTHR11177">
    <property type="entry name" value="CHITINASE"/>
    <property type="match status" value="1"/>
</dbReference>
<dbReference type="InterPro" id="IPR011583">
    <property type="entry name" value="Chitinase_II/V-like_cat"/>
</dbReference>
<dbReference type="SMR" id="A0A3B6C6B9"/>
<dbReference type="SMART" id="SM00636">
    <property type="entry name" value="Glyco_18"/>
    <property type="match status" value="1"/>
</dbReference>
<dbReference type="PROSITE" id="PS51910">
    <property type="entry name" value="GH18_2"/>
    <property type="match status" value="1"/>
</dbReference>
<evidence type="ECO:0000259" key="7">
    <source>
        <dbReference type="PROSITE" id="PS51910"/>
    </source>
</evidence>
<dbReference type="EnsemblPlants" id="TraesCS2B02G296600.1">
    <property type="protein sequence ID" value="TraesCS2B02G296600.1"/>
    <property type="gene ID" value="TraesCS2B02G296600"/>
</dbReference>
<dbReference type="GO" id="GO:0004568">
    <property type="term" value="F:chitinase activity"/>
    <property type="evidence" value="ECO:0000318"/>
    <property type="project" value="GO_Central"/>
</dbReference>
<dbReference type="GO" id="GO:0008061">
    <property type="term" value="F:chitin binding"/>
    <property type="evidence" value="ECO:0007669"/>
    <property type="project" value="InterPro"/>
</dbReference>
<dbReference type="GO" id="GO:0006032">
    <property type="term" value="P:chitin catabolic process"/>
    <property type="evidence" value="ECO:0000318"/>
    <property type="project" value="GO_Central"/>
</dbReference>
<evidence type="ECO:0000313" key="9">
    <source>
        <dbReference type="Proteomes" id="UP000019116"/>
    </source>
</evidence>
<accession>A0A3B6C6B9</accession>
<dbReference type="GO" id="GO:0005975">
    <property type="term" value="P:carbohydrate metabolic process"/>
    <property type="evidence" value="ECO:0007669"/>
    <property type="project" value="InterPro"/>
</dbReference>
<evidence type="ECO:0000256" key="1">
    <source>
        <dbReference type="ARBA" id="ARBA00008682"/>
    </source>
</evidence>
<evidence type="ECO:0000256" key="5">
    <source>
        <dbReference type="ARBA" id="ARBA00023295"/>
    </source>
</evidence>
<organism evidence="8">
    <name type="scientific">Triticum aestivum</name>
    <name type="common">Wheat</name>
    <dbReference type="NCBI Taxonomy" id="4565"/>
    <lineage>
        <taxon>Eukaryota</taxon>
        <taxon>Viridiplantae</taxon>
        <taxon>Streptophyta</taxon>
        <taxon>Embryophyta</taxon>
        <taxon>Tracheophyta</taxon>
        <taxon>Spermatophyta</taxon>
        <taxon>Magnoliopsida</taxon>
        <taxon>Liliopsida</taxon>
        <taxon>Poales</taxon>
        <taxon>Poaceae</taxon>
        <taxon>BOP clade</taxon>
        <taxon>Pooideae</taxon>
        <taxon>Triticodae</taxon>
        <taxon>Triticeae</taxon>
        <taxon>Triticinae</taxon>
        <taxon>Triticum</taxon>
    </lineage>
</organism>
<dbReference type="Gene3D" id="3.20.20.80">
    <property type="entry name" value="Glycosidases"/>
    <property type="match status" value="1"/>
</dbReference>
<dbReference type="OMA" id="HETTKHH"/>